<evidence type="ECO:0000256" key="2">
    <source>
        <dbReference type="SAM" id="MobiDB-lite"/>
    </source>
</evidence>
<dbReference type="InterPro" id="IPR045073">
    <property type="entry name" value="Omega/Tau-like"/>
</dbReference>
<keyword evidence="1" id="KW-0808">Transferase</keyword>
<dbReference type="SFLD" id="SFLDG00358">
    <property type="entry name" value="Main_(cytGST)"/>
    <property type="match status" value="1"/>
</dbReference>
<proteinExistence type="inferred from homology"/>
<keyword evidence="1" id="KW-0963">Cytoplasm</keyword>
<comment type="function">
    <text evidence="1">Is involved in the conjugation of reduced glutathione to a wide number of exogenous and endogenous hydrophobic electrophiles.</text>
</comment>
<comment type="similarity">
    <text evidence="1">Belongs to the GST superfamily.</text>
</comment>
<dbReference type="SFLD" id="SFLDG01152">
    <property type="entry name" value="Main.3:_Omega-_and_Tau-like"/>
    <property type="match status" value="1"/>
</dbReference>
<evidence type="ECO:0000313" key="4">
    <source>
        <dbReference type="EMBL" id="WVZ88205.1"/>
    </source>
</evidence>
<dbReference type="PROSITE" id="PS50404">
    <property type="entry name" value="GST_NTER"/>
    <property type="match status" value="1"/>
</dbReference>
<dbReference type="EC" id="2.5.1.18" evidence="1"/>
<protein>
    <recommendedName>
        <fullName evidence="1">Glutathione S-transferase</fullName>
        <ecNumber evidence="1">2.5.1.18</ecNumber>
    </recommendedName>
</protein>
<gene>
    <name evidence="4" type="ORF">U9M48_034750</name>
</gene>
<dbReference type="GO" id="GO:0004364">
    <property type="term" value="F:glutathione transferase activity"/>
    <property type="evidence" value="ECO:0007669"/>
    <property type="project" value="UniProtKB-UniRule"/>
</dbReference>
<comment type="catalytic activity">
    <reaction evidence="1">
        <text>RX + glutathione = an S-substituted glutathione + a halide anion + H(+)</text>
        <dbReference type="Rhea" id="RHEA:16437"/>
        <dbReference type="ChEBI" id="CHEBI:15378"/>
        <dbReference type="ChEBI" id="CHEBI:16042"/>
        <dbReference type="ChEBI" id="CHEBI:17792"/>
        <dbReference type="ChEBI" id="CHEBI:57925"/>
        <dbReference type="ChEBI" id="CHEBI:90779"/>
        <dbReference type="EC" id="2.5.1.18"/>
    </reaction>
</comment>
<evidence type="ECO:0000313" key="5">
    <source>
        <dbReference type="Proteomes" id="UP001341281"/>
    </source>
</evidence>
<dbReference type="SUPFAM" id="SSF47616">
    <property type="entry name" value="GST C-terminal domain-like"/>
    <property type="match status" value="1"/>
</dbReference>
<dbReference type="GO" id="GO:0005829">
    <property type="term" value="C:cytosol"/>
    <property type="evidence" value="ECO:0007669"/>
    <property type="project" value="UniProtKB-SubCell"/>
</dbReference>
<dbReference type="InterPro" id="IPR036282">
    <property type="entry name" value="Glutathione-S-Trfase_C_sf"/>
</dbReference>
<dbReference type="InterPro" id="IPR040079">
    <property type="entry name" value="Glutathione_S-Trfase"/>
</dbReference>
<accession>A0AAQ3UDU1</accession>
<dbReference type="Proteomes" id="UP001341281">
    <property type="component" value="Chromosome 08"/>
</dbReference>
<comment type="subcellular location">
    <subcellularLocation>
        <location evidence="1">Cytoplasm</location>
        <location evidence="1">Cytosol</location>
    </subcellularLocation>
</comment>
<organism evidence="4 5">
    <name type="scientific">Paspalum notatum var. saurae</name>
    <dbReference type="NCBI Taxonomy" id="547442"/>
    <lineage>
        <taxon>Eukaryota</taxon>
        <taxon>Viridiplantae</taxon>
        <taxon>Streptophyta</taxon>
        <taxon>Embryophyta</taxon>
        <taxon>Tracheophyta</taxon>
        <taxon>Spermatophyta</taxon>
        <taxon>Magnoliopsida</taxon>
        <taxon>Liliopsida</taxon>
        <taxon>Poales</taxon>
        <taxon>Poaceae</taxon>
        <taxon>PACMAD clade</taxon>
        <taxon>Panicoideae</taxon>
        <taxon>Andropogonodae</taxon>
        <taxon>Paspaleae</taxon>
        <taxon>Paspalinae</taxon>
        <taxon>Paspalum</taxon>
    </lineage>
</organism>
<dbReference type="SFLD" id="SFLDS00019">
    <property type="entry name" value="Glutathione_Transferase_(cytos"/>
    <property type="match status" value="1"/>
</dbReference>
<dbReference type="EMBL" id="CP144752">
    <property type="protein sequence ID" value="WVZ88205.1"/>
    <property type="molecule type" value="Genomic_DNA"/>
</dbReference>
<dbReference type="Gene3D" id="1.20.1050.10">
    <property type="match status" value="2"/>
</dbReference>
<dbReference type="InterPro" id="IPR045074">
    <property type="entry name" value="GST_C_Tau"/>
</dbReference>
<dbReference type="PANTHER" id="PTHR11260">
    <property type="entry name" value="GLUTATHIONE S-TRANSFERASE, GST, SUPERFAMILY, GST DOMAIN CONTAINING"/>
    <property type="match status" value="1"/>
</dbReference>
<dbReference type="FunFam" id="3.40.30.10:FF:000355">
    <property type="entry name" value="Glutathione S-transferase U10"/>
    <property type="match status" value="1"/>
</dbReference>
<reference evidence="4 5" key="1">
    <citation type="submission" date="2024-02" db="EMBL/GenBank/DDBJ databases">
        <title>High-quality chromosome-scale genome assembly of Pensacola bahiagrass (Paspalum notatum Flugge var. saurae).</title>
        <authorList>
            <person name="Vega J.M."/>
            <person name="Podio M."/>
            <person name="Orjuela J."/>
            <person name="Siena L.A."/>
            <person name="Pessino S.C."/>
            <person name="Combes M.C."/>
            <person name="Mariac C."/>
            <person name="Albertini E."/>
            <person name="Pupilli F."/>
            <person name="Ortiz J.P.A."/>
            <person name="Leblanc O."/>
        </authorList>
    </citation>
    <scope>NUCLEOTIDE SEQUENCE [LARGE SCALE GENOMIC DNA]</scope>
    <source>
        <strain evidence="4">R1</strain>
        <tissue evidence="4">Leaf</tissue>
    </source>
</reference>
<dbReference type="AlphaFoldDB" id="A0AAQ3UDU1"/>
<evidence type="ECO:0000256" key="1">
    <source>
        <dbReference type="RuleBase" id="RU369102"/>
    </source>
</evidence>
<dbReference type="PANTHER" id="PTHR11260:SF676">
    <property type="entry name" value="GLUTATHIONE S-TRANSFERASE U8"/>
    <property type="match status" value="1"/>
</dbReference>
<dbReference type="InterPro" id="IPR004045">
    <property type="entry name" value="Glutathione_S-Trfase_N"/>
</dbReference>
<dbReference type="Pfam" id="PF02798">
    <property type="entry name" value="GST_N"/>
    <property type="match status" value="1"/>
</dbReference>
<dbReference type="SUPFAM" id="SSF52833">
    <property type="entry name" value="Thioredoxin-like"/>
    <property type="match status" value="1"/>
</dbReference>
<feature type="region of interest" description="Disordered" evidence="2">
    <location>
        <begin position="1"/>
        <end position="21"/>
    </location>
</feature>
<evidence type="ECO:0000259" key="3">
    <source>
        <dbReference type="PROSITE" id="PS50404"/>
    </source>
</evidence>
<feature type="domain" description="GST N-terminal" evidence="3">
    <location>
        <begin position="21"/>
        <end position="101"/>
    </location>
</feature>
<dbReference type="CDD" id="cd03185">
    <property type="entry name" value="GST_C_Tau"/>
    <property type="match status" value="1"/>
</dbReference>
<dbReference type="CDD" id="cd03058">
    <property type="entry name" value="GST_N_Tau"/>
    <property type="match status" value="1"/>
</dbReference>
<sequence length="229" mass="26427">MDHHHHQAQAERPEEAEEEKEKVTLHGFWSSPYVHKVIWALQLKGVDYDYVEEDLGNKSAQLLEQLNPVHGKVPVLVHRGKPVAESDVIVEFIDDAWNNRGRRRILPEDPYERAMARLTARFQQDQLSPAIWRWFTTSGEEQEAARDAAVEQLLELGFADLSLGPLAYVVPIYEEIVGVRLVTEERFPSLTAWMARFLGSPVVRDHLPPMDQLRRRYQAVREAFLKRAG</sequence>
<dbReference type="InterPro" id="IPR036249">
    <property type="entry name" value="Thioredoxin-like_sf"/>
</dbReference>
<dbReference type="GO" id="GO:0006749">
    <property type="term" value="P:glutathione metabolic process"/>
    <property type="evidence" value="ECO:0007669"/>
    <property type="project" value="InterPro"/>
</dbReference>
<dbReference type="Gene3D" id="3.40.30.10">
    <property type="entry name" value="Glutaredoxin"/>
    <property type="match status" value="1"/>
</dbReference>
<keyword evidence="5" id="KW-1185">Reference proteome</keyword>
<name>A0AAQ3UDU1_PASNO</name>